<name>A0ABV8PZX5_9BACT</name>
<dbReference type="SUPFAM" id="SSF55144">
    <property type="entry name" value="LigT-like"/>
    <property type="match status" value="1"/>
</dbReference>
<comment type="caution">
    <text evidence="1">The sequence shown here is derived from an EMBL/GenBank/DDBJ whole genome shotgun (WGS) entry which is preliminary data.</text>
</comment>
<dbReference type="RefSeq" id="WP_379014411.1">
    <property type="nucleotide sequence ID" value="NZ_JBHSDC010000022.1"/>
</dbReference>
<dbReference type="Gene3D" id="3.90.1140.10">
    <property type="entry name" value="Cyclic phosphodiesterase"/>
    <property type="match status" value="1"/>
</dbReference>
<sequence length="258" mass="29737">MDFDFQSYNNRQFTAISDACIEEASAATKPGNKFIFQNGKWHPLPYEGYAIITMVDDNEQNKPLSNRIHLLQIALAEKLQMPDTFYFLPKESFHQTVANTLSAEKFQIHIAKPGLEANYPQIVQQIFDSIPRNTVHNVLPMKMLGLSIFGTAIGMLGMFEDEAAYQNILHFRKYFYTHPALEPLHIKMTRPFIGHITIGYIEQNIDKKAQSVLATSVQELNHALQKENNIFYLSQTSLRHYKHLAAFEKAHHYPTFNF</sequence>
<proteinExistence type="predicted"/>
<gene>
    <name evidence="1" type="ORF">ACFOW1_11505</name>
</gene>
<keyword evidence="2" id="KW-1185">Reference proteome</keyword>
<accession>A0ABV8PZX5</accession>
<protein>
    <submittedName>
        <fullName evidence="1">Uncharacterized protein</fullName>
    </submittedName>
</protein>
<evidence type="ECO:0000313" key="1">
    <source>
        <dbReference type="EMBL" id="MFC4232522.1"/>
    </source>
</evidence>
<dbReference type="Proteomes" id="UP001595906">
    <property type="component" value="Unassembled WGS sequence"/>
</dbReference>
<reference evidence="2" key="1">
    <citation type="journal article" date="2019" name="Int. J. Syst. Evol. Microbiol.">
        <title>The Global Catalogue of Microorganisms (GCM) 10K type strain sequencing project: providing services to taxonomists for standard genome sequencing and annotation.</title>
        <authorList>
            <consortium name="The Broad Institute Genomics Platform"/>
            <consortium name="The Broad Institute Genome Sequencing Center for Infectious Disease"/>
            <person name="Wu L."/>
            <person name="Ma J."/>
        </authorList>
    </citation>
    <scope>NUCLEOTIDE SEQUENCE [LARGE SCALE GENOMIC DNA]</scope>
    <source>
        <strain evidence="2">CECT 8010</strain>
    </source>
</reference>
<dbReference type="EMBL" id="JBHSDC010000022">
    <property type="protein sequence ID" value="MFC4232522.1"/>
    <property type="molecule type" value="Genomic_DNA"/>
</dbReference>
<evidence type="ECO:0000313" key="2">
    <source>
        <dbReference type="Proteomes" id="UP001595906"/>
    </source>
</evidence>
<organism evidence="1 2">
    <name type="scientific">Parasediminibacterium paludis</name>
    <dbReference type="NCBI Taxonomy" id="908966"/>
    <lineage>
        <taxon>Bacteria</taxon>
        <taxon>Pseudomonadati</taxon>
        <taxon>Bacteroidota</taxon>
        <taxon>Chitinophagia</taxon>
        <taxon>Chitinophagales</taxon>
        <taxon>Chitinophagaceae</taxon>
        <taxon>Parasediminibacterium</taxon>
    </lineage>
</organism>
<dbReference type="InterPro" id="IPR009097">
    <property type="entry name" value="Cyclic_Pdiesterase"/>
</dbReference>